<protein>
    <submittedName>
        <fullName evidence="2">Spherulation-specific family 4</fullName>
    </submittedName>
</protein>
<dbReference type="Pfam" id="PF12138">
    <property type="entry name" value="Spherulin4"/>
    <property type="match status" value="1"/>
</dbReference>
<dbReference type="AlphaFoldDB" id="A0A6A6GF93"/>
<evidence type="ECO:0000313" key="2">
    <source>
        <dbReference type="EMBL" id="KAF2224297.1"/>
    </source>
</evidence>
<accession>A0A6A6GF93</accession>
<dbReference type="EMBL" id="ML992505">
    <property type="protein sequence ID" value="KAF2224297.1"/>
    <property type="molecule type" value="Genomic_DNA"/>
</dbReference>
<dbReference type="OrthoDB" id="5342184at2759"/>
<feature type="signal peptide" evidence="1">
    <location>
        <begin position="1"/>
        <end position="20"/>
    </location>
</feature>
<evidence type="ECO:0000256" key="1">
    <source>
        <dbReference type="SAM" id="SignalP"/>
    </source>
</evidence>
<sequence>MVFFKPFILFPLYLWPGPNAWQPLYDQIDKYPNVNFNIIINPNSGPGTSGTPPDQTWIDTIAKLNSKPNTQLLGYTHVQYGARPSTEVQSDIATYASWAQYKPANIALDGIFFDESPSNNTPALLSYMKDLTTTARTSLKSTNKRIVLNPGVAVPREYYPLADTIVGFENYAREFDSALTSFPTNALQGPKQKTAFIIQGFGGTAAQQKQMINAVTANNITGIYISTTSAYDKFSRFWPQLVAQVNGVTQK</sequence>
<name>A0A6A6GF93_9PEZI</name>
<gene>
    <name evidence="2" type="ORF">BDZ85DRAFT_260711</name>
</gene>
<organism evidence="2 3">
    <name type="scientific">Elsinoe ampelina</name>
    <dbReference type="NCBI Taxonomy" id="302913"/>
    <lineage>
        <taxon>Eukaryota</taxon>
        <taxon>Fungi</taxon>
        <taxon>Dikarya</taxon>
        <taxon>Ascomycota</taxon>
        <taxon>Pezizomycotina</taxon>
        <taxon>Dothideomycetes</taxon>
        <taxon>Dothideomycetidae</taxon>
        <taxon>Myriangiales</taxon>
        <taxon>Elsinoaceae</taxon>
        <taxon>Elsinoe</taxon>
    </lineage>
</organism>
<feature type="chain" id="PRO_5025376111" evidence="1">
    <location>
        <begin position="21"/>
        <end position="251"/>
    </location>
</feature>
<keyword evidence="1" id="KW-0732">Signal</keyword>
<keyword evidence="3" id="KW-1185">Reference proteome</keyword>
<reference evidence="3" key="1">
    <citation type="journal article" date="2020" name="Stud. Mycol.">
        <title>101 Dothideomycetes genomes: A test case for predicting lifestyles and emergence of pathogens.</title>
        <authorList>
            <person name="Haridas S."/>
            <person name="Albert R."/>
            <person name="Binder M."/>
            <person name="Bloem J."/>
            <person name="LaButti K."/>
            <person name="Salamov A."/>
            <person name="Andreopoulos B."/>
            <person name="Baker S."/>
            <person name="Barry K."/>
            <person name="Bills G."/>
            <person name="Bluhm B."/>
            <person name="Cannon C."/>
            <person name="Castanera R."/>
            <person name="Culley D."/>
            <person name="Daum C."/>
            <person name="Ezra D."/>
            <person name="Gonzalez J."/>
            <person name="Henrissat B."/>
            <person name="Kuo A."/>
            <person name="Liang C."/>
            <person name="Lipzen A."/>
            <person name="Lutzoni F."/>
            <person name="Magnuson J."/>
            <person name="Mondo S."/>
            <person name="Nolan M."/>
            <person name="Ohm R."/>
            <person name="Pangilinan J."/>
            <person name="Park H.-J."/>
            <person name="Ramirez L."/>
            <person name="Alfaro M."/>
            <person name="Sun H."/>
            <person name="Tritt A."/>
            <person name="Yoshinaga Y."/>
            <person name="Zwiers L.-H."/>
            <person name="Turgeon B."/>
            <person name="Goodwin S."/>
            <person name="Spatafora J."/>
            <person name="Crous P."/>
            <person name="Grigoriev I."/>
        </authorList>
    </citation>
    <scope>NUCLEOTIDE SEQUENCE [LARGE SCALE GENOMIC DNA]</scope>
    <source>
        <strain evidence="3">CECT 20119</strain>
    </source>
</reference>
<proteinExistence type="predicted"/>
<evidence type="ECO:0000313" key="3">
    <source>
        <dbReference type="Proteomes" id="UP000799538"/>
    </source>
</evidence>
<dbReference type="InterPro" id="IPR021986">
    <property type="entry name" value="Spherulin4"/>
</dbReference>
<dbReference type="Proteomes" id="UP000799538">
    <property type="component" value="Unassembled WGS sequence"/>
</dbReference>
<dbReference type="PANTHER" id="PTHR35040">
    <property type="match status" value="1"/>
</dbReference>
<dbReference type="PANTHER" id="PTHR35040:SF9">
    <property type="entry name" value="4-LIKE CELL SURFACE PROTEIN, PUTATIVE (AFU_ORTHOLOGUE AFUA_4G14080)-RELATED"/>
    <property type="match status" value="1"/>
</dbReference>